<evidence type="ECO:0000256" key="2">
    <source>
        <dbReference type="ARBA" id="ARBA00022692"/>
    </source>
</evidence>
<evidence type="ECO:0000259" key="6">
    <source>
        <dbReference type="Pfam" id="PF00892"/>
    </source>
</evidence>
<feature type="transmembrane region" description="Helical" evidence="5">
    <location>
        <begin position="35"/>
        <end position="53"/>
    </location>
</feature>
<dbReference type="InterPro" id="IPR000620">
    <property type="entry name" value="EamA_dom"/>
</dbReference>
<dbReference type="InParanoid" id="I7M8B0"/>
<feature type="transmembrane region" description="Helical" evidence="5">
    <location>
        <begin position="65"/>
        <end position="82"/>
    </location>
</feature>
<dbReference type="eggNOG" id="KOG4510">
    <property type="taxonomic scope" value="Eukaryota"/>
</dbReference>
<dbReference type="AlphaFoldDB" id="I7M8B0"/>
<evidence type="ECO:0000313" key="8">
    <source>
        <dbReference type="Proteomes" id="UP000009168"/>
    </source>
</evidence>
<keyword evidence="8" id="KW-1185">Reference proteome</keyword>
<evidence type="ECO:0000256" key="1">
    <source>
        <dbReference type="ARBA" id="ARBA00004141"/>
    </source>
</evidence>
<organism evidence="7 8">
    <name type="scientific">Tetrahymena thermophila (strain SB210)</name>
    <dbReference type="NCBI Taxonomy" id="312017"/>
    <lineage>
        <taxon>Eukaryota</taxon>
        <taxon>Sar</taxon>
        <taxon>Alveolata</taxon>
        <taxon>Ciliophora</taxon>
        <taxon>Intramacronucleata</taxon>
        <taxon>Oligohymenophorea</taxon>
        <taxon>Hymenostomatida</taxon>
        <taxon>Tetrahymenina</taxon>
        <taxon>Tetrahymenidae</taxon>
        <taxon>Tetrahymena</taxon>
    </lineage>
</organism>
<dbReference type="OrthoDB" id="306876at2759"/>
<sequence>MAILYAIAGNVFFIVMFTCVGLMRKGYSTFQIIQGRMCIGIILNYLFCYIQNIPIFPKNYTELKLMALRGILGAIVMLLAFTSYKLLTLSDAVVVTNTTPLFTCFLSVPYLGEKLTKKQIFYSLLSFIGIVLVVRPAFLFNSKTVEIEGRNQLLGCLLGLLSLSGFIAQMFQSRSYTLEQASIITPLSYTQVIMSFFVDIFLFNEQIYLTSLIGSFLVIFGSIAILV</sequence>
<feature type="transmembrane region" description="Helical" evidence="5">
    <location>
        <begin position="120"/>
        <end position="141"/>
    </location>
</feature>
<dbReference type="EMBL" id="GG662663">
    <property type="protein sequence ID" value="EAR97533.2"/>
    <property type="molecule type" value="Genomic_DNA"/>
</dbReference>
<dbReference type="Proteomes" id="UP000009168">
    <property type="component" value="Unassembled WGS sequence"/>
</dbReference>
<evidence type="ECO:0000256" key="3">
    <source>
        <dbReference type="ARBA" id="ARBA00022989"/>
    </source>
</evidence>
<comment type="subcellular location">
    <subcellularLocation>
        <location evidence="1">Membrane</location>
        <topology evidence="1">Multi-pass membrane protein</topology>
    </subcellularLocation>
</comment>
<evidence type="ECO:0000256" key="4">
    <source>
        <dbReference type="ARBA" id="ARBA00023136"/>
    </source>
</evidence>
<proteinExistence type="predicted"/>
<gene>
    <name evidence="7" type="ORF">TTHERM_00438810</name>
</gene>
<dbReference type="Pfam" id="PF00892">
    <property type="entry name" value="EamA"/>
    <property type="match status" value="2"/>
</dbReference>
<feature type="domain" description="EamA" evidence="6">
    <location>
        <begin position="2"/>
        <end position="134"/>
    </location>
</feature>
<dbReference type="PANTHER" id="PTHR22911:SF6">
    <property type="entry name" value="SOLUTE CARRIER FAMILY 35 MEMBER G1"/>
    <property type="match status" value="1"/>
</dbReference>
<keyword evidence="2 5" id="KW-0812">Transmembrane</keyword>
<dbReference type="RefSeq" id="XP_001017778.2">
    <property type="nucleotide sequence ID" value="XM_001017778.2"/>
</dbReference>
<dbReference type="SUPFAM" id="SSF103481">
    <property type="entry name" value="Multidrug resistance efflux transporter EmrE"/>
    <property type="match status" value="2"/>
</dbReference>
<dbReference type="GO" id="GO:0016020">
    <property type="term" value="C:membrane"/>
    <property type="evidence" value="ECO:0007669"/>
    <property type="project" value="UniProtKB-SubCell"/>
</dbReference>
<evidence type="ECO:0000256" key="5">
    <source>
        <dbReference type="SAM" id="Phobius"/>
    </source>
</evidence>
<dbReference type="PANTHER" id="PTHR22911">
    <property type="entry name" value="ACYL-MALONYL CONDENSING ENZYME-RELATED"/>
    <property type="match status" value="1"/>
</dbReference>
<protein>
    <submittedName>
        <fullName evidence="7">Integral membrane protein DUF6 containing protein</fullName>
    </submittedName>
</protein>
<name>I7M8B0_TETTS</name>
<reference evidence="8" key="1">
    <citation type="journal article" date="2006" name="PLoS Biol.">
        <title>Macronuclear genome sequence of the ciliate Tetrahymena thermophila, a model eukaryote.</title>
        <authorList>
            <person name="Eisen J.A."/>
            <person name="Coyne R.S."/>
            <person name="Wu M."/>
            <person name="Wu D."/>
            <person name="Thiagarajan M."/>
            <person name="Wortman J.R."/>
            <person name="Badger J.H."/>
            <person name="Ren Q."/>
            <person name="Amedeo P."/>
            <person name="Jones K.M."/>
            <person name="Tallon L.J."/>
            <person name="Delcher A.L."/>
            <person name="Salzberg S.L."/>
            <person name="Silva J.C."/>
            <person name="Haas B.J."/>
            <person name="Majoros W.H."/>
            <person name="Farzad M."/>
            <person name="Carlton J.M."/>
            <person name="Smith R.K. Jr."/>
            <person name="Garg J."/>
            <person name="Pearlman R.E."/>
            <person name="Karrer K.M."/>
            <person name="Sun L."/>
            <person name="Manning G."/>
            <person name="Elde N.C."/>
            <person name="Turkewitz A.P."/>
            <person name="Asai D.J."/>
            <person name="Wilkes D.E."/>
            <person name="Wang Y."/>
            <person name="Cai H."/>
            <person name="Collins K."/>
            <person name="Stewart B.A."/>
            <person name="Lee S.R."/>
            <person name="Wilamowska K."/>
            <person name="Weinberg Z."/>
            <person name="Ruzzo W.L."/>
            <person name="Wloga D."/>
            <person name="Gaertig J."/>
            <person name="Frankel J."/>
            <person name="Tsao C.-C."/>
            <person name="Gorovsky M.A."/>
            <person name="Keeling P.J."/>
            <person name="Waller R.F."/>
            <person name="Patron N.J."/>
            <person name="Cherry J.M."/>
            <person name="Stover N.A."/>
            <person name="Krieger C.J."/>
            <person name="del Toro C."/>
            <person name="Ryder H.F."/>
            <person name="Williamson S.C."/>
            <person name="Barbeau R.A."/>
            <person name="Hamilton E.P."/>
            <person name="Orias E."/>
        </authorList>
    </citation>
    <scope>NUCLEOTIDE SEQUENCE [LARGE SCALE GENOMIC DNA]</scope>
    <source>
        <strain evidence="8">SB210</strain>
    </source>
</reference>
<dbReference type="InterPro" id="IPR037185">
    <property type="entry name" value="EmrE-like"/>
</dbReference>
<evidence type="ECO:0000313" key="7">
    <source>
        <dbReference type="EMBL" id="EAR97533.2"/>
    </source>
</evidence>
<feature type="domain" description="EamA" evidence="6">
    <location>
        <begin position="151"/>
        <end position="226"/>
    </location>
</feature>
<feature type="transmembrane region" description="Helical" evidence="5">
    <location>
        <begin position="153"/>
        <end position="171"/>
    </location>
</feature>
<accession>I7M8B0</accession>
<dbReference type="KEGG" id="tet:TTHERM_00438810"/>
<dbReference type="GeneID" id="7832487"/>
<feature type="transmembrane region" description="Helical" evidence="5">
    <location>
        <begin position="183"/>
        <end position="202"/>
    </location>
</feature>
<keyword evidence="3 5" id="KW-1133">Transmembrane helix</keyword>
<feature type="transmembrane region" description="Helical" evidence="5">
    <location>
        <begin position="6"/>
        <end position="23"/>
    </location>
</feature>
<keyword evidence="4 5" id="KW-0472">Membrane</keyword>
<feature type="transmembrane region" description="Helical" evidence="5">
    <location>
        <begin position="207"/>
        <end position="226"/>
    </location>
</feature>